<organism evidence="1 2">
    <name type="scientific">Microbulbifer variabilis</name>
    <dbReference type="NCBI Taxonomy" id="266805"/>
    <lineage>
        <taxon>Bacteria</taxon>
        <taxon>Pseudomonadati</taxon>
        <taxon>Pseudomonadota</taxon>
        <taxon>Gammaproteobacteria</taxon>
        <taxon>Cellvibrionales</taxon>
        <taxon>Microbulbiferaceae</taxon>
        <taxon>Microbulbifer</taxon>
    </lineage>
</organism>
<gene>
    <name evidence="1" type="ORF">MJO52_13935</name>
</gene>
<dbReference type="EMBL" id="CP092418">
    <property type="protein sequence ID" value="USD20177.1"/>
    <property type="molecule type" value="Genomic_DNA"/>
</dbReference>
<protein>
    <submittedName>
        <fullName evidence="1">Uncharacterized protein</fullName>
    </submittedName>
</protein>
<proteinExistence type="predicted"/>
<accession>A0ABY4VCP2</accession>
<dbReference type="RefSeq" id="WP_252082315.1">
    <property type="nucleotide sequence ID" value="NZ_CP092418.1"/>
</dbReference>
<evidence type="ECO:0000313" key="2">
    <source>
        <dbReference type="Proteomes" id="UP001055658"/>
    </source>
</evidence>
<name>A0ABY4VCP2_9GAMM</name>
<keyword evidence="2" id="KW-1185">Reference proteome</keyword>
<sequence>MPYNMLESAELYAERNAKGITTSVWVNYYMVFGDFWLASQDAYSDYGYLKKDAIGGTSGAPFDSIDLIKRKLLGSGTMNLKSMQIRSGSRIDGLKACYEFQQACQPCKCE</sequence>
<evidence type="ECO:0000313" key="1">
    <source>
        <dbReference type="EMBL" id="USD20177.1"/>
    </source>
</evidence>
<dbReference type="Proteomes" id="UP001055658">
    <property type="component" value="Chromosome"/>
</dbReference>
<reference evidence="1" key="1">
    <citation type="submission" date="2022-02" db="EMBL/GenBank/DDBJ databases">
        <title>Coral-associated bacteria.</title>
        <authorList>
            <person name="Tang K."/>
            <person name="Wang X."/>
        </authorList>
    </citation>
    <scope>NUCLEOTIDE SEQUENCE</scope>
    <source>
        <strain evidence="1">SCSIO 43006</strain>
    </source>
</reference>